<dbReference type="PROSITE" id="PS00198">
    <property type="entry name" value="4FE4S_FER_1"/>
    <property type="match status" value="1"/>
</dbReference>
<evidence type="ECO:0000256" key="4">
    <source>
        <dbReference type="ARBA" id="ARBA00022737"/>
    </source>
</evidence>
<evidence type="ECO:0000313" key="11">
    <source>
        <dbReference type="Proteomes" id="UP000715095"/>
    </source>
</evidence>
<dbReference type="SUPFAM" id="SSF54862">
    <property type="entry name" value="4Fe-4S ferredoxins"/>
    <property type="match status" value="1"/>
</dbReference>
<evidence type="ECO:0000256" key="5">
    <source>
        <dbReference type="ARBA" id="ARBA00022982"/>
    </source>
</evidence>
<organism evidence="10 11">
    <name type="scientific">Sutterella massiliensis</name>
    <dbReference type="NCBI Taxonomy" id="1816689"/>
    <lineage>
        <taxon>Bacteria</taxon>
        <taxon>Pseudomonadati</taxon>
        <taxon>Pseudomonadota</taxon>
        <taxon>Betaproteobacteria</taxon>
        <taxon>Burkholderiales</taxon>
        <taxon>Sutterellaceae</taxon>
        <taxon>Sutterella</taxon>
    </lineage>
</organism>
<evidence type="ECO:0000256" key="3">
    <source>
        <dbReference type="ARBA" id="ARBA00022723"/>
    </source>
</evidence>
<dbReference type="Pfam" id="PF13237">
    <property type="entry name" value="Fer4_10"/>
    <property type="match status" value="1"/>
</dbReference>
<keyword evidence="8" id="KW-1133">Transmembrane helix</keyword>
<keyword evidence="7" id="KW-0411">Iron-sulfur</keyword>
<keyword evidence="4" id="KW-0677">Repeat</keyword>
<dbReference type="InterPro" id="IPR017900">
    <property type="entry name" value="4Fe4S_Fe_S_CS"/>
</dbReference>
<feature type="domain" description="4Fe-4S ferredoxin-type" evidence="9">
    <location>
        <begin position="259"/>
        <end position="289"/>
    </location>
</feature>
<dbReference type="InterPro" id="IPR051684">
    <property type="entry name" value="Electron_Trans/Redox"/>
</dbReference>
<feature type="transmembrane region" description="Helical" evidence="8">
    <location>
        <begin position="32"/>
        <end position="49"/>
    </location>
</feature>
<evidence type="ECO:0000256" key="8">
    <source>
        <dbReference type="SAM" id="Phobius"/>
    </source>
</evidence>
<dbReference type="PROSITE" id="PS51379">
    <property type="entry name" value="4FE4S_FER_2"/>
    <property type="match status" value="2"/>
</dbReference>
<reference evidence="10 11" key="1">
    <citation type="journal article" date="2021" name="Sci. Rep.">
        <title>The distribution of antibiotic resistance genes in chicken gut microbiota commensals.</title>
        <authorList>
            <person name="Juricova H."/>
            <person name="Matiasovicova J."/>
            <person name="Kubasova T."/>
            <person name="Cejkova D."/>
            <person name="Rychlik I."/>
        </authorList>
    </citation>
    <scope>NUCLEOTIDE SEQUENCE [LARGE SCALE GENOMIC DNA]</scope>
    <source>
        <strain evidence="10 11">An829</strain>
    </source>
</reference>
<dbReference type="PANTHER" id="PTHR30176:SF3">
    <property type="entry name" value="FERREDOXIN-TYPE PROTEIN NAPH"/>
    <property type="match status" value="1"/>
</dbReference>
<sequence>MDPDNKTVRHLEPAKTLGERIRRMRFTLARRASQLVVLGLFFGTARWGWEIGGKPILSGDLSASRILETLPLADPLALLERLAAGVMPSAAALTGAAIVLALYGALGARIFCGWVCPMNIVVDAAQWLRRKLGLSADLVRLSRKTRYVVLAGVLLASATTGSAAFEFLSPQAMLWRDLVWGTGLSALTSALAVFAIELVLMRDGWCGHLCPLGAFWGCVGHVQKRPLLKLAFERASCTRCGDCLQVCPERQIIRFKTLEAIGRVPSAECIGCGRCIAVCPENALRFTLCTKAQPAAQADQRNPDAR</sequence>
<gene>
    <name evidence="10" type="primary">napH</name>
    <name evidence="10" type="ORF">H6A60_01320</name>
</gene>
<evidence type="ECO:0000256" key="7">
    <source>
        <dbReference type="ARBA" id="ARBA00023014"/>
    </source>
</evidence>
<dbReference type="Proteomes" id="UP000715095">
    <property type="component" value="Unassembled WGS sequence"/>
</dbReference>
<feature type="transmembrane region" description="Helical" evidence="8">
    <location>
        <begin position="180"/>
        <end position="200"/>
    </location>
</feature>
<dbReference type="RefSeq" id="WP_205101535.1">
    <property type="nucleotide sequence ID" value="NZ_JACJJC010000001.1"/>
</dbReference>
<evidence type="ECO:0000313" key="10">
    <source>
        <dbReference type="EMBL" id="MBM6703156.1"/>
    </source>
</evidence>
<dbReference type="NCBIfam" id="TIGR02163">
    <property type="entry name" value="napH"/>
    <property type="match status" value="1"/>
</dbReference>
<proteinExistence type="predicted"/>
<accession>A0ABS2DP84</accession>
<evidence type="ECO:0000256" key="1">
    <source>
        <dbReference type="ARBA" id="ARBA00022448"/>
    </source>
</evidence>
<feature type="transmembrane region" description="Helical" evidence="8">
    <location>
        <begin position="147"/>
        <end position="168"/>
    </location>
</feature>
<keyword evidence="8" id="KW-0472">Membrane</keyword>
<keyword evidence="2" id="KW-0004">4Fe-4S</keyword>
<dbReference type="InterPro" id="IPR017896">
    <property type="entry name" value="4Fe4S_Fe-S-bd"/>
</dbReference>
<feature type="transmembrane region" description="Helical" evidence="8">
    <location>
        <begin position="82"/>
        <end position="103"/>
    </location>
</feature>
<dbReference type="EMBL" id="JACJJC010000001">
    <property type="protein sequence ID" value="MBM6703156.1"/>
    <property type="molecule type" value="Genomic_DNA"/>
</dbReference>
<dbReference type="Gene3D" id="3.30.70.20">
    <property type="match status" value="1"/>
</dbReference>
<name>A0ABS2DP84_9BURK</name>
<keyword evidence="5" id="KW-0249">Electron transport</keyword>
<dbReference type="NCBIfam" id="NF007013">
    <property type="entry name" value="PRK09477.1"/>
    <property type="match status" value="1"/>
</dbReference>
<evidence type="ECO:0000259" key="9">
    <source>
        <dbReference type="PROSITE" id="PS51379"/>
    </source>
</evidence>
<comment type="caution">
    <text evidence="10">The sequence shown here is derived from an EMBL/GenBank/DDBJ whole genome shotgun (WGS) entry which is preliminary data.</text>
</comment>
<keyword evidence="11" id="KW-1185">Reference proteome</keyword>
<feature type="domain" description="4Fe-4S ferredoxin-type" evidence="9">
    <location>
        <begin position="228"/>
        <end position="258"/>
    </location>
</feature>
<evidence type="ECO:0000256" key="2">
    <source>
        <dbReference type="ARBA" id="ARBA00022485"/>
    </source>
</evidence>
<keyword evidence="3" id="KW-0479">Metal-binding</keyword>
<evidence type="ECO:0000256" key="6">
    <source>
        <dbReference type="ARBA" id="ARBA00023004"/>
    </source>
</evidence>
<keyword evidence="8" id="KW-0812">Transmembrane</keyword>
<keyword evidence="1" id="KW-0813">Transport</keyword>
<keyword evidence="6" id="KW-0408">Iron</keyword>
<dbReference type="InterPro" id="IPR011886">
    <property type="entry name" value="NapH_MauN"/>
</dbReference>
<dbReference type="Pfam" id="PF12801">
    <property type="entry name" value="Fer4_5"/>
    <property type="match status" value="2"/>
</dbReference>
<protein>
    <submittedName>
        <fullName evidence="10">Quinol dehydrogenase ferredoxin subunit NapH</fullName>
    </submittedName>
</protein>
<dbReference type="PANTHER" id="PTHR30176">
    <property type="entry name" value="FERREDOXIN-TYPE PROTEIN NAPH"/>
    <property type="match status" value="1"/>
</dbReference>